<dbReference type="Gene3D" id="3.40.1370.10">
    <property type="match status" value="1"/>
</dbReference>
<keyword evidence="2 5" id="KW-0689">Ribosomal protein</keyword>
<dbReference type="EMBL" id="RBII01000001">
    <property type="protein sequence ID" value="RKQ72239.1"/>
    <property type="molecule type" value="Genomic_DNA"/>
</dbReference>
<dbReference type="RefSeq" id="WP_121100269.1">
    <property type="nucleotide sequence ID" value="NZ_RBII01000001.1"/>
</dbReference>
<evidence type="ECO:0000256" key="4">
    <source>
        <dbReference type="ARBA" id="ARBA00035244"/>
    </source>
</evidence>
<dbReference type="PANTHER" id="PTHR10746">
    <property type="entry name" value="50S RIBOSOMAL PROTEIN L4"/>
    <property type="match status" value="1"/>
</dbReference>
<dbReference type="Pfam" id="PF00573">
    <property type="entry name" value="Ribosomal_L4"/>
    <property type="match status" value="1"/>
</dbReference>
<dbReference type="InterPro" id="IPR002136">
    <property type="entry name" value="Ribosomal_uL4"/>
</dbReference>
<dbReference type="InParanoid" id="A0A420WMM6"/>
<organism evidence="7 8">
    <name type="scientific">Litorimonas taeanensis</name>
    <dbReference type="NCBI Taxonomy" id="568099"/>
    <lineage>
        <taxon>Bacteria</taxon>
        <taxon>Pseudomonadati</taxon>
        <taxon>Pseudomonadota</taxon>
        <taxon>Alphaproteobacteria</taxon>
        <taxon>Maricaulales</taxon>
        <taxon>Robiginitomaculaceae</taxon>
    </lineage>
</organism>
<dbReference type="InterPro" id="IPR013005">
    <property type="entry name" value="Ribosomal_uL4-like"/>
</dbReference>
<sequence length="206" mass="22141">MKLDVQTLAGKKSGSVDLDDSVFANEPRKDILHRMVRYQLAKRQAGTHQVQERGDVSKTTKRIGRQKGGGTARHGNGSVSQFRGGAKAHGPRVRSHAHDLPKKVRAMALRHALSAKANAKELIIIDDAVAASPKTADLRKQLAGLGVTNGLIVSGNAIEENFAKAASNIPNLDVLPSQGANVYDILKRHTLVLTKQAVADLEARLK</sequence>
<evidence type="ECO:0000313" key="7">
    <source>
        <dbReference type="EMBL" id="RKQ72239.1"/>
    </source>
</evidence>
<accession>A0A420WMM6</accession>
<keyword evidence="5" id="KW-0699">rRNA-binding</keyword>
<evidence type="ECO:0000313" key="8">
    <source>
        <dbReference type="Proteomes" id="UP000282211"/>
    </source>
</evidence>
<evidence type="ECO:0000256" key="3">
    <source>
        <dbReference type="ARBA" id="ARBA00023274"/>
    </source>
</evidence>
<protein>
    <recommendedName>
        <fullName evidence="4 5">Large ribosomal subunit protein uL4</fullName>
    </recommendedName>
</protein>
<evidence type="ECO:0000256" key="2">
    <source>
        <dbReference type="ARBA" id="ARBA00022980"/>
    </source>
</evidence>
<dbReference type="SUPFAM" id="SSF52166">
    <property type="entry name" value="Ribosomal protein L4"/>
    <property type="match status" value="1"/>
</dbReference>
<dbReference type="Proteomes" id="UP000282211">
    <property type="component" value="Unassembled WGS sequence"/>
</dbReference>
<comment type="similarity">
    <text evidence="1 5">Belongs to the universal ribosomal protein uL4 family.</text>
</comment>
<comment type="subunit">
    <text evidence="5">Part of the 50S ribosomal subunit.</text>
</comment>
<keyword evidence="3 5" id="KW-0687">Ribonucleoprotein</keyword>
<dbReference type="FunCoup" id="A0A420WMM6">
    <property type="interactions" value="645"/>
</dbReference>
<feature type="region of interest" description="Disordered" evidence="6">
    <location>
        <begin position="43"/>
        <end position="98"/>
    </location>
</feature>
<dbReference type="InterPro" id="IPR023574">
    <property type="entry name" value="Ribosomal_uL4_dom_sf"/>
</dbReference>
<evidence type="ECO:0000256" key="1">
    <source>
        <dbReference type="ARBA" id="ARBA00010528"/>
    </source>
</evidence>
<dbReference type="AlphaFoldDB" id="A0A420WMM6"/>
<dbReference type="PANTHER" id="PTHR10746:SF6">
    <property type="entry name" value="LARGE RIBOSOMAL SUBUNIT PROTEIN UL4M"/>
    <property type="match status" value="1"/>
</dbReference>
<reference evidence="7 8" key="1">
    <citation type="submission" date="2018-10" db="EMBL/GenBank/DDBJ databases">
        <title>Genomic Encyclopedia of Type Strains, Phase IV (KMG-IV): sequencing the most valuable type-strain genomes for metagenomic binning, comparative biology and taxonomic classification.</title>
        <authorList>
            <person name="Goeker M."/>
        </authorList>
    </citation>
    <scope>NUCLEOTIDE SEQUENCE [LARGE SCALE GENOMIC DNA]</scope>
    <source>
        <strain evidence="7 8">DSM 22008</strain>
    </source>
</reference>
<evidence type="ECO:0000256" key="6">
    <source>
        <dbReference type="SAM" id="MobiDB-lite"/>
    </source>
</evidence>
<dbReference type="HAMAP" id="MF_01328_B">
    <property type="entry name" value="Ribosomal_uL4_B"/>
    <property type="match status" value="1"/>
</dbReference>
<keyword evidence="5" id="KW-0694">RNA-binding</keyword>
<dbReference type="GO" id="GO:0003735">
    <property type="term" value="F:structural constituent of ribosome"/>
    <property type="evidence" value="ECO:0007669"/>
    <property type="project" value="InterPro"/>
</dbReference>
<gene>
    <name evidence="5" type="primary">rplD</name>
    <name evidence="7" type="ORF">DES40_1579</name>
</gene>
<dbReference type="GO" id="GO:0005840">
    <property type="term" value="C:ribosome"/>
    <property type="evidence" value="ECO:0007669"/>
    <property type="project" value="UniProtKB-KW"/>
</dbReference>
<comment type="function">
    <text evidence="5">Forms part of the polypeptide exit tunnel.</text>
</comment>
<dbReference type="NCBIfam" id="TIGR03953">
    <property type="entry name" value="rplD_bact"/>
    <property type="match status" value="1"/>
</dbReference>
<name>A0A420WMM6_9PROT</name>
<dbReference type="GO" id="GO:0019843">
    <property type="term" value="F:rRNA binding"/>
    <property type="evidence" value="ECO:0007669"/>
    <property type="project" value="UniProtKB-UniRule"/>
</dbReference>
<keyword evidence="8" id="KW-1185">Reference proteome</keyword>
<dbReference type="GO" id="GO:1990904">
    <property type="term" value="C:ribonucleoprotein complex"/>
    <property type="evidence" value="ECO:0007669"/>
    <property type="project" value="UniProtKB-KW"/>
</dbReference>
<comment type="function">
    <text evidence="5">One of the primary rRNA binding proteins, this protein initially binds near the 5'-end of the 23S rRNA. It is important during the early stages of 50S assembly. It makes multiple contacts with different domains of the 23S rRNA in the assembled 50S subunit and ribosome.</text>
</comment>
<evidence type="ECO:0000256" key="5">
    <source>
        <dbReference type="HAMAP-Rule" id="MF_01328"/>
    </source>
</evidence>
<comment type="caution">
    <text evidence="7">The sequence shown here is derived from an EMBL/GenBank/DDBJ whole genome shotgun (WGS) entry which is preliminary data.</text>
</comment>
<dbReference type="GO" id="GO:0006412">
    <property type="term" value="P:translation"/>
    <property type="evidence" value="ECO:0007669"/>
    <property type="project" value="UniProtKB-UniRule"/>
</dbReference>
<dbReference type="OrthoDB" id="9803201at2"/>
<proteinExistence type="inferred from homology"/>